<evidence type="ECO:0000313" key="2">
    <source>
        <dbReference type="EMBL" id="QBK88742.1"/>
    </source>
</evidence>
<accession>A0A481YZR2</accession>
<proteinExistence type="predicted"/>
<keyword evidence="1" id="KW-0175">Coiled coil</keyword>
<feature type="coiled-coil region" evidence="1">
    <location>
        <begin position="427"/>
        <end position="461"/>
    </location>
</feature>
<sequence>MIKTVGKGKKVRRRRRKKAKRVNGEVILSEQEIIEYMNTHICRHHMGFYRARVRGDIHCSIICKQITDLEKTGHVFTSALVDRFIEYINKPHVSYYYSCFYHYSKDIKEVINSMSLTCVFSANHIKALVKFLRNTGNFLMDIIRRQIKQHKIQFTDTSAIDILKLAKTFDFRKMIMENTPITPLLLNYLINNDYKCVTKEMIKDNICVLNADVLCNLCKKLPASEEIIIMIISASKDIKIDNECLKIVCRHCSVEAIRFILDYKIIPNKDIFNALCLNRNKFHTKIEDLIQYGFIPDYTDVAYALNHTLYIPDIERFNIQADKKLLEICWKNNMYPPYKFDCIKPEMIEFEKLCANKYIYLLRQFINKHNIIPDTKCMENACNHVKNLEALKLLVKHGGKITSQCIKNNMSYVNLNSTSSYIINTYIENNNKEINDLKKKIIELEEKVKQSESNNIEINKSILNSRRDNDIDSESKVEYVVKKKEILYITDDMIKKSVKQKRRKKKIPKKYMKCFGLVKPLAINKMTFIELRKDFIDRIVKENLYDNSLINLPPDMRCIINLPKTGYIELANLDRLITLFYN</sequence>
<protein>
    <submittedName>
        <fullName evidence="2">Uncharacterized protein</fullName>
    </submittedName>
</protein>
<evidence type="ECO:0000256" key="1">
    <source>
        <dbReference type="SAM" id="Coils"/>
    </source>
</evidence>
<organism evidence="2">
    <name type="scientific">Mimivirus LCMiAC01</name>
    <dbReference type="NCBI Taxonomy" id="2506608"/>
    <lineage>
        <taxon>Viruses</taxon>
        <taxon>Varidnaviria</taxon>
        <taxon>Bamfordvirae</taxon>
        <taxon>Nucleocytoviricota</taxon>
        <taxon>Megaviricetes</taxon>
        <taxon>Imitervirales</taxon>
        <taxon>Mimiviridae</taxon>
        <taxon>Klosneuvirinae</taxon>
    </lineage>
</organism>
<reference evidence="2" key="1">
    <citation type="journal article" date="2019" name="MBio">
        <title>Virus Genomes from Deep Sea Sediments Expand the Ocean Megavirome and Support Independent Origins of Viral Gigantism.</title>
        <authorList>
            <person name="Backstrom D."/>
            <person name="Yutin N."/>
            <person name="Jorgensen S.L."/>
            <person name="Dharamshi J."/>
            <person name="Homa F."/>
            <person name="Zaremba-Niedwiedzka K."/>
            <person name="Spang A."/>
            <person name="Wolf Y.I."/>
            <person name="Koonin E.V."/>
            <person name="Ettema T.J."/>
        </authorList>
    </citation>
    <scope>NUCLEOTIDE SEQUENCE</scope>
</reference>
<gene>
    <name evidence="2" type="ORF">LCMiAC01_04240</name>
</gene>
<name>A0A481YZR2_9VIRU</name>
<dbReference type="EMBL" id="MK500397">
    <property type="protein sequence ID" value="QBK88742.1"/>
    <property type="molecule type" value="Genomic_DNA"/>
</dbReference>